<dbReference type="Proteomes" id="UP001139981">
    <property type="component" value="Unassembled WGS sequence"/>
</dbReference>
<name>A0ACC1LY68_9FUNG</name>
<reference evidence="1" key="1">
    <citation type="submission" date="2022-07" db="EMBL/GenBank/DDBJ databases">
        <title>Phylogenomic reconstructions and comparative analyses of Kickxellomycotina fungi.</title>
        <authorList>
            <person name="Reynolds N.K."/>
            <person name="Stajich J.E."/>
            <person name="Barry K."/>
            <person name="Grigoriev I.V."/>
            <person name="Crous P."/>
            <person name="Smith M.E."/>
        </authorList>
    </citation>
    <scope>NUCLEOTIDE SEQUENCE</scope>
    <source>
        <strain evidence="1">CBS 190363</strain>
    </source>
</reference>
<gene>
    <name evidence="1" type="ORF">IWW38_004368</name>
</gene>
<evidence type="ECO:0000313" key="1">
    <source>
        <dbReference type="EMBL" id="KAJ2890010.1"/>
    </source>
</evidence>
<protein>
    <submittedName>
        <fullName evidence="1">Uncharacterized protein</fullName>
    </submittedName>
</protein>
<comment type="caution">
    <text evidence="1">The sequence shown here is derived from an EMBL/GenBank/DDBJ whole genome shotgun (WGS) entry which is preliminary data.</text>
</comment>
<accession>A0ACC1LY68</accession>
<keyword evidence="2" id="KW-1185">Reference proteome</keyword>
<dbReference type="EMBL" id="JANBVB010001551">
    <property type="protein sequence ID" value="KAJ2890010.1"/>
    <property type="molecule type" value="Genomic_DNA"/>
</dbReference>
<evidence type="ECO:0000313" key="2">
    <source>
        <dbReference type="Proteomes" id="UP001139981"/>
    </source>
</evidence>
<proteinExistence type="predicted"/>
<organism evidence="1 2">
    <name type="scientific">Coemansia aciculifera</name>
    <dbReference type="NCBI Taxonomy" id="417176"/>
    <lineage>
        <taxon>Eukaryota</taxon>
        <taxon>Fungi</taxon>
        <taxon>Fungi incertae sedis</taxon>
        <taxon>Zoopagomycota</taxon>
        <taxon>Kickxellomycotina</taxon>
        <taxon>Kickxellomycetes</taxon>
        <taxon>Kickxellales</taxon>
        <taxon>Kickxellaceae</taxon>
        <taxon>Coemansia</taxon>
    </lineage>
</organism>
<sequence length="622" mass="66682">MCAADDEEEEGEGICADLVAVSVVIMATAQTSPVYSMAAAVFERMFPLVESRERYFRALVDSRIGGGSWFGYQLALLRGLEFASCRERCLRLLRDTLKYDIAGRRSSSGAHPMLAIVAHLPALIEGVVADAVACSRHHPLLHSGEPVGSEDGSSKSPMVTGSGGRRHGAPRKSRAPSISASTPPPPPPPVSSLGLMFASAPAVVPNLLYSSHGVQNSAQNTSPRRQLFRRRGANNNIGNGNLAENDVDHHSPEPTVIGRASSAASQQHALEDSGLLLVRDKYVTFMNECSQMLLSQQQLSSTLQSQETRLFVQHLLALLATMTSHPSSSSLDGAAVPSSLQQTVDATRQVVKQFGYAAVESGRAVDIIAALLRLLQPSSRTRVALKYLRDEQAVAIVDDSGGHRSHLHQQQQGSGGLAAAEEEVRKIHVTLRLLQSVLLVASSDVAPLRLDVALMPSLRHLFDLLVVARPISEIASQVLLLLLQRFDEPGGAVGDSGPYGFPASGLSKWYETDVHLLHDAARTALSRIVALGINSADAASNDDLSVGTPRSVSPEMPVLVIDSERLDEQYLAYNSCEYDDAVVGDDVASVDVVSVDSLVLEDDDMLAQLDLFDKELDEALCA</sequence>